<dbReference type="STRING" id="633807.BW732_10470"/>
<sequence>MRVVVVDDSAFMRKIISDKISQIKGIDVCGIARDGQSALKMIEKQQPDVITLDIEMPGLNGLETLKIIKERFNIPVIMLSSHSGEDMTITSLELGAMDFIEKPQNLLKIEADFVAELELKIKSISKANVLLTETKSVQSPLTDNNEAVFPKKIRAIVIGASTGGPRALMQLIKYIPADLRIPILIVQHMPAGFTTSFSKRLNQEAQVPVVEAVDSELIQGGKVYIAPGNHHLRLEDGRIKLGSPEEAKVHGVRPAVDYLFETAAQCYQKELVGIILTGMGNDGTAGLRVIKELGGYTIAQDQKSSVVFGMPRRAIESHVIDEIGNLEEIGERLNWMIRVKQWR</sequence>
<dbReference type="EC" id="3.5.1.44" evidence="3"/>
<dbReference type="GO" id="GO:0008984">
    <property type="term" value="F:protein-glutamate methylesterase activity"/>
    <property type="evidence" value="ECO:0007669"/>
    <property type="project" value="UniProtKB-UniRule"/>
</dbReference>
<evidence type="ECO:0000256" key="1">
    <source>
        <dbReference type="ARBA" id="ARBA00022801"/>
    </source>
</evidence>
<dbReference type="GO" id="GO:0050568">
    <property type="term" value="F:protein-glutamine glutaminase activity"/>
    <property type="evidence" value="ECO:0007669"/>
    <property type="project" value="UniProtKB-UniRule"/>
</dbReference>
<keyword evidence="3" id="KW-0597">Phosphoprotein</keyword>
<evidence type="ECO:0000256" key="3">
    <source>
        <dbReference type="HAMAP-Rule" id="MF_00099"/>
    </source>
</evidence>
<dbReference type="EMBL" id="CP019609">
    <property type="protein sequence ID" value="AQP54836.1"/>
    <property type="molecule type" value="Genomic_DNA"/>
</dbReference>
<comment type="similarity">
    <text evidence="3">Belongs to the CheB family.</text>
</comment>
<evidence type="ECO:0000313" key="4">
    <source>
        <dbReference type="EMBL" id="AQP54836.1"/>
    </source>
</evidence>
<dbReference type="SUPFAM" id="SSF52738">
    <property type="entry name" value="Methylesterase CheB, C-terminal domain"/>
    <property type="match status" value="1"/>
</dbReference>
<reference evidence="4 5" key="1">
    <citation type="journal article" date="2010" name="Int. J. Syst. Evol. Microbiol.">
        <title>Vagococcus penaei sp. nov., isolated from spoilage microbiota of cooked shrimp (Penaeus vannamei).</title>
        <authorList>
            <person name="Jaffres E."/>
            <person name="Prevost H."/>
            <person name="Rossero A."/>
            <person name="Joffraud J.J."/>
            <person name="Dousset X."/>
        </authorList>
    </citation>
    <scope>NUCLEOTIDE SEQUENCE [LARGE SCALE GENOMIC DNA]</scope>
    <source>
        <strain evidence="4 5">CD276</strain>
    </source>
</reference>
<dbReference type="PANTHER" id="PTHR42872:SF3">
    <property type="entry name" value="PROTEIN-GLUTAMATE METHYLESTERASE_PROTEIN-GLUTAMINE GLUTAMINASE 1"/>
    <property type="match status" value="1"/>
</dbReference>
<dbReference type="KEGG" id="vpi:BW732_10470"/>
<name>A0A1Q2D8W5_9ENTE</name>
<dbReference type="PROSITE" id="PS50122">
    <property type="entry name" value="CHEB"/>
    <property type="match status" value="1"/>
</dbReference>
<dbReference type="Gene3D" id="3.40.50.180">
    <property type="entry name" value="Methylesterase CheB, C-terminal domain"/>
    <property type="match status" value="1"/>
</dbReference>
<gene>
    <name evidence="3" type="primary">cheB</name>
    <name evidence="4" type="ORF">BW732_10470</name>
</gene>
<dbReference type="HAMAP" id="MF_00099">
    <property type="entry name" value="CheB_chemtxs"/>
    <property type="match status" value="1"/>
</dbReference>
<dbReference type="GO" id="GO:0000156">
    <property type="term" value="F:phosphorelay response regulator activity"/>
    <property type="evidence" value="ECO:0007669"/>
    <property type="project" value="InterPro"/>
</dbReference>
<feature type="modified residue" description="4-aspartylphosphate" evidence="3">
    <location>
        <position position="53"/>
    </location>
</feature>
<dbReference type="NCBIfam" id="NF001965">
    <property type="entry name" value="PRK00742.1"/>
    <property type="match status" value="1"/>
</dbReference>
<dbReference type="GO" id="GO:0005737">
    <property type="term" value="C:cytoplasm"/>
    <property type="evidence" value="ECO:0007669"/>
    <property type="project" value="UniProtKB-SubCell"/>
</dbReference>
<protein>
    <recommendedName>
        <fullName evidence="3">Protein-glutamate methylesterase/protein-glutamine glutaminase</fullName>
        <ecNumber evidence="3">3.1.1.61</ecNumber>
        <ecNumber evidence="3">3.5.1.44</ecNumber>
    </recommendedName>
</protein>
<proteinExistence type="inferred from homology"/>
<comment type="domain">
    <text evidence="3">Contains a C-terminal catalytic domain, and an N-terminal region which modulates catalytic activity.</text>
</comment>
<comment type="function">
    <text evidence="3">Involved in chemotaxis. Part of a chemotaxis signal transduction system that modulates chemotaxis in response to various stimuli. Catalyzes the demethylation of specific methylglutamate residues introduced into the chemoreceptors (methyl-accepting chemotaxis proteins or MCP) by CheR. Also mediates the irreversible deamidation of specific glutamine residues to glutamic acid.</text>
</comment>
<evidence type="ECO:0000256" key="2">
    <source>
        <dbReference type="ARBA" id="ARBA00048267"/>
    </source>
</evidence>
<dbReference type="Pfam" id="PF00072">
    <property type="entry name" value="Response_reg"/>
    <property type="match status" value="1"/>
</dbReference>
<keyword evidence="1 3" id="KW-0378">Hydrolase</keyword>
<evidence type="ECO:0000313" key="5">
    <source>
        <dbReference type="Proteomes" id="UP000188246"/>
    </source>
</evidence>
<comment type="catalytic activity">
    <reaction evidence="3">
        <text>L-glutaminyl-[protein] + H2O = L-glutamyl-[protein] + NH4(+)</text>
        <dbReference type="Rhea" id="RHEA:16441"/>
        <dbReference type="Rhea" id="RHEA-COMP:10207"/>
        <dbReference type="Rhea" id="RHEA-COMP:10208"/>
        <dbReference type="ChEBI" id="CHEBI:15377"/>
        <dbReference type="ChEBI" id="CHEBI:28938"/>
        <dbReference type="ChEBI" id="CHEBI:29973"/>
        <dbReference type="ChEBI" id="CHEBI:30011"/>
        <dbReference type="EC" id="3.5.1.44"/>
    </reaction>
</comment>
<dbReference type="InterPro" id="IPR008248">
    <property type="entry name" value="CheB-like"/>
</dbReference>
<dbReference type="PANTHER" id="PTHR42872">
    <property type="entry name" value="PROTEIN-GLUTAMATE METHYLESTERASE/PROTEIN-GLUTAMINE GLUTAMINASE"/>
    <property type="match status" value="1"/>
</dbReference>
<dbReference type="InterPro" id="IPR000673">
    <property type="entry name" value="Sig_transdc_resp-reg_Me-estase"/>
</dbReference>
<feature type="active site" evidence="3">
    <location>
        <position position="161"/>
    </location>
</feature>
<dbReference type="Pfam" id="PF01339">
    <property type="entry name" value="CheB_methylest"/>
    <property type="match status" value="1"/>
</dbReference>
<dbReference type="Gene3D" id="3.40.50.2300">
    <property type="match status" value="1"/>
</dbReference>
<dbReference type="InterPro" id="IPR011006">
    <property type="entry name" value="CheY-like_superfamily"/>
</dbReference>
<comment type="catalytic activity">
    <reaction evidence="2 3">
        <text>[protein]-L-glutamate 5-O-methyl ester + H2O = L-glutamyl-[protein] + methanol + H(+)</text>
        <dbReference type="Rhea" id="RHEA:23236"/>
        <dbReference type="Rhea" id="RHEA-COMP:10208"/>
        <dbReference type="Rhea" id="RHEA-COMP:10311"/>
        <dbReference type="ChEBI" id="CHEBI:15377"/>
        <dbReference type="ChEBI" id="CHEBI:15378"/>
        <dbReference type="ChEBI" id="CHEBI:17790"/>
        <dbReference type="ChEBI" id="CHEBI:29973"/>
        <dbReference type="ChEBI" id="CHEBI:82795"/>
        <dbReference type="EC" id="3.1.1.61"/>
    </reaction>
</comment>
<organism evidence="4 5">
    <name type="scientific">Vagococcus penaei</name>
    <dbReference type="NCBI Taxonomy" id="633807"/>
    <lineage>
        <taxon>Bacteria</taxon>
        <taxon>Bacillati</taxon>
        <taxon>Bacillota</taxon>
        <taxon>Bacilli</taxon>
        <taxon>Lactobacillales</taxon>
        <taxon>Enterococcaceae</taxon>
        <taxon>Vagococcus</taxon>
    </lineage>
</organism>
<accession>A0A1Q2D8W5</accession>
<dbReference type="Proteomes" id="UP000188246">
    <property type="component" value="Chromosome"/>
</dbReference>
<comment type="PTM">
    <text evidence="3">Phosphorylated by CheA. Phosphorylation of the N-terminal regulatory domain activates the methylesterase activity.</text>
</comment>
<keyword evidence="3" id="KW-0963">Cytoplasm</keyword>
<dbReference type="PROSITE" id="PS50110">
    <property type="entry name" value="RESPONSE_REGULATORY"/>
    <property type="match status" value="1"/>
</dbReference>
<dbReference type="InterPro" id="IPR035909">
    <property type="entry name" value="CheB_C"/>
</dbReference>
<dbReference type="OrthoDB" id="3190595at2"/>
<keyword evidence="3" id="KW-0145">Chemotaxis</keyword>
<feature type="active site" evidence="3">
    <location>
        <position position="188"/>
    </location>
</feature>
<dbReference type="InterPro" id="IPR001789">
    <property type="entry name" value="Sig_transdc_resp-reg_receiver"/>
</dbReference>
<dbReference type="SMART" id="SM00448">
    <property type="entry name" value="REC"/>
    <property type="match status" value="1"/>
</dbReference>
<keyword evidence="5" id="KW-1185">Reference proteome</keyword>
<feature type="active site" evidence="3">
    <location>
        <position position="282"/>
    </location>
</feature>
<comment type="subcellular location">
    <subcellularLocation>
        <location evidence="3">Cytoplasm</location>
    </subcellularLocation>
</comment>
<dbReference type="GO" id="GO:0006935">
    <property type="term" value="P:chemotaxis"/>
    <property type="evidence" value="ECO:0007669"/>
    <property type="project" value="UniProtKB-UniRule"/>
</dbReference>
<dbReference type="AlphaFoldDB" id="A0A1Q2D8W5"/>
<dbReference type="SUPFAM" id="SSF52172">
    <property type="entry name" value="CheY-like"/>
    <property type="match status" value="1"/>
</dbReference>
<dbReference type="CDD" id="cd16432">
    <property type="entry name" value="CheB_Rec"/>
    <property type="match status" value="1"/>
</dbReference>
<dbReference type="PIRSF" id="PIRSF000876">
    <property type="entry name" value="RR_chemtxs_CheB"/>
    <property type="match status" value="1"/>
</dbReference>
<dbReference type="CDD" id="cd17541">
    <property type="entry name" value="REC_CheB-like"/>
    <property type="match status" value="1"/>
</dbReference>
<dbReference type="EC" id="3.1.1.61" evidence="3"/>